<dbReference type="Proteomes" id="UP000670475">
    <property type="component" value="Unassembled WGS sequence"/>
</dbReference>
<dbReference type="PROSITE" id="PS50943">
    <property type="entry name" value="HTH_CROC1"/>
    <property type="match status" value="1"/>
</dbReference>
<dbReference type="Pfam" id="PF19054">
    <property type="entry name" value="DUF5753"/>
    <property type="match status" value="1"/>
</dbReference>
<name>A0A940MC51_9ACTN</name>
<feature type="domain" description="HTH cro/C1-type" evidence="1">
    <location>
        <begin position="36"/>
        <end position="89"/>
    </location>
</feature>
<keyword evidence="3" id="KW-1185">Reference proteome</keyword>
<dbReference type="SMART" id="SM00530">
    <property type="entry name" value="HTH_XRE"/>
    <property type="match status" value="1"/>
</dbReference>
<reference evidence="2" key="1">
    <citation type="submission" date="2021-03" db="EMBL/GenBank/DDBJ databases">
        <title>Whole genome sequence of Streptomyces bomunensis MMS17-BM035.</title>
        <authorList>
            <person name="Lee J.H."/>
        </authorList>
    </citation>
    <scope>NUCLEOTIDE SEQUENCE</scope>
    <source>
        <strain evidence="2">MMS17-BM035</strain>
    </source>
</reference>
<dbReference type="Pfam" id="PF13560">
    <property type="entry name" value="HTH_31"/>
    <property type="match status" value="1"/>
</dbReference>
<proteinExistence type="predicted"/>
<evidence type="ECO:0000259" key="1">
    <source>
        <dbReference type="PROSITE" id="PS50943"/>
    </source>
</evidence>
<sequence>MTAMPRPNGEQSSLRHYLDRPQIGPTALRVLLGGRLRRLRQERGITRVQAGKEIRASDAKITRLERGQVGFKQRDVADLLTLYHVVDEAERADYVEMARQASLPGWWHRYNDVLESWFELHVGLEEAASLIRTYEVQFLPGLLQTPEYARVVTRLGYPDAPESKINRLVELRMERQRLLTRDGAPRLWAVVDEAVLRRPFGGPEVVRHQMEHLMEIAELPNVTLQIAPFSVGAMAAAGTPITILRFSEPDLPDKVYLENLTGAVYLDKQEEIDQYSLIMDRLVTEANPPQEAATYLESLIKQYS</sequence>
<accession>A0A940MC51</accession>
<comment type="caution">
    <text evidence="2">The sequence shown here is derived from an EMBL/GenBank/DDBJ whole genome shotgun (WGS) entry which is preliminary data.</text>
</comment>
<organism evidence="2 3">
    <name type="scientific">Streptomyces montanisoli</name>
    <dbReference type="NCBI Taxonomy" id="2798581"/>
    <lineage>
        <taxon>Bacteria</taxon>
        <taxon>Bacillati</taxon>
        <taxon>Actinomycetota</taxon>
        <taxon>Actinomycetes</taxon>
        <taxon>Kitasatosporales</taxon>
        <taxon>Streptomycetaceae</taxon>
        <taxon>Streptomyces</taxon>
    </lineage>
</organism>
<dbReference type="EMBL" id="JAGIQL010000019">
    <property type="protein sequence ID" value="MBP0457295.1"/>
    <property type="molecule type" value="Genomic_DNA"/>
</dbReference>
<dbReference type="InterPro" id="IPR001387">
    <property type="entry name" value="Cro/C1-type_HTH"/>
</dbReference>
<protein>
    <submittedName>
        <fullName evidence="2">Helix-turn-helix domain-containing protein</fullName>
    </submittedName>
</protein>
<evidence type="ECO:0000313" key="2">
    <source>
        <dbReference type="EMBL" id="MBP0457295.1"/>
    </source>
</evidence>
<dbReference type="GO" id="GO:0003677">
    <property type="term" value="F:DNA binding"/>
    <property type="evidence" value="ECO:0007669"/>
    <property type="project" value="InterPro"/>
</dbReference>
<gene>
    <name evidence="2" type="ORF">JFN87_07250</name>
</gene>
<evidence type="ECO:0000313" key="3">
    <source>
        <dbReference type="Proteomes" id="UP000670475"/>
    </source>
</evidence>
<dbReference type="InterPro" id="IPR010982">
    <property type="entry name" value="Lambda_DNA-bd_dom_sf"/>
</dbReference>
<dbReference type="SUPFAM" id="SSF47413">
    <property type="entry name" value="lambda repressor-like DNA-binding domains"/>
    <property type="match status" value="1"/>
</dbReference>
<dbReference type="AlphaFoldDB" id="A0A940MC51"/>
<dbReference type="RefSeq" id="WP_209339071.1">
    <property type="nucleotide sequence ID" value="NZ_JAGIQL010000019.1"/>
</dbReference>
<dbReference type="Gene3D" id="1.10.260.40">
    <property type="entry name" value="lambda repressor-like DNA-binding domains"/>
    <property type="match status" value="1"/>
</dbReference>
<dbReference type="InterPro" id="IPR043917">
    <property type="entry name" value="DUF5753"/>
</dbReference>